<sequence length="166" mass="18698">MRKLTVLAMSLFSFVATADPVNLYRAYSDKASDHFYTTSMDEMFQAVNGIYNYEGVAGKCLSTQEAGAVPLYRLWGGGKLSDHFYTTSWQERDIAIARGTYTDEGVACYVYMQQQPGTCAFHRLWNGTDHFYTLSWQETLTAIGTYKYTYEGVAGYLFSSYGACPN</sequence>
<protein>
    <submittedName>
        <fullName evidence="3">Conserved uncharacterized protein</fullName>
    </submittedName>
</protein>
<gene>
    <name evidence="3" type="ordered locus">STAUR_7385</name>
</gene>
<dbReference type="OrthoDB" id="9772095at2"/>
<keyword evidence="1" id="KW-0732">Signal</keyword>
<dbReference type="Pfam" id="PF18885">
    <property type="entry name" value="DUF5648"/>
    <property type="match status" value="1"/>
</dbReference>
<keyword evidence="4" id="KW-1185">Reference proteome</keyword>
<dbReference type="STRING" id="378806.STAUR_7385"/>
<proteinExistence type="predicted"/>
<dbReference type="RefSeq" id="WP_013377799.1">
    <property type="nucleotide sequence ID" value="NC_014623.1"/>
</dbReference>
<feature type="signal peptide" evidence="1">
    <location>
        <begin position="1"/>
        <end position="18"/>
    </location>
</feature>
<dbReference type="InterPro" id="IPR043708">
    <property type="entry name" value="DUF5648"/>
</dbReference>
<accession>E3FEI5</accession>
<reference evidence="3 4" key="1">
    <citation type="journal article" date="2011" name="Mol. Biol. Evol.">
        <title>Comparative genomic analysis of fruiting body formation in Myxococcales.</title>
        <authorList>
            <person name="Huntley S."/>
            <person name="Hamann N."/>
            <person name="Wegener-Feldbrugge S."/>
            <person name="Treuner-Lange A."/>
            <person name="Kube M."/>
            <person name="Reinhardt R."/>
            <person name="Klages S."/>
            <person name="Muller R."/>
            <person name="Ronning C.M."/>
            <person name="Nierman W.C."/>
            <person name="Sogaard-Andersen L."/>
        </authorList>
    </citation>
    <scope>NUCLEOTIDE SEQUENCE [LARGE SCALE GENOMIC DNA]</scope>
    <source>
        <strain evidence="3 4">DW4/3-1</strain>
    </source>
</reference>
<evidence type="ECO:0000313" key="4">
    <source>
        <dbReference type="Proteomes" id="UP000001351"/>
    </source>
</evidence>
<evidence type="ECO:0000256" key="1">
    <source>
        <dbReference type="SAM" id="SignalP"/>
    </source>
</evidence>
<dbReference type="EMBL" id="CP002271">
    <property type="protein sequence ID" value="ADO75141.1"/>
    <property type="molecule type" value="Genomic_DNA"/>
</dbReference>
<dbReference type="KEGG" id="sur:STAUR_7385"/>
<dbReference type="Proteomes" id="UP000001351">
    <property type="component" value="Chromosome"/>
</dbReference>
<organism evidence="3 4">
    <name type="scientific">Stigmatella aurantiaca (strain DW4/3-1)</name>
    <dbReference type="NCBI Taxonomy" id="378806"/>
    <lineage>
        <taxon>Bacteria</taxon>
        <taxon>Pseudomonadati</taxon>
        <taxon>Myxococcota</taxon>
        <taxon>Myxococcia</taxon>
        <taxon>Myxococcales</taxon>
        <taxon>Cystobacterineae</taxon>
        <taxon>Archangiaceae</taxon>
        <taxon>Stigmatella</taxon>
    </lineage>
</organism>
<name>E3FEI5_STIAD</name>
<dbReference type="eggNOG" id="COG5549">
    <property type="taxonomic scope" value="Bacteria"/>
</dbReference>
<evidence type="ECO:0000313" key="3">
    <source>
        <dbReference type="EMBL" id="ADO75141.1"/>
    </source>
</evidence>
<feature type="chain" id="PRO_5003169501" evidence="1">
    <location>
        <begin position="19"/>
        <end position="166"/>
    </location>
</feature>
<dbReference type="AlphaFoldDB" id="E3FEI5"/>
<evidence type="ECO:0000259" key="2">
    <source>
        <dbReference type="Pfam" id="PF18885"/>
    </source>
</evidence>
<feature type="domain" description="DUF5648" evidence="2">
    <location>
        <begin position="23"/>
        <end position="157"/>
    </location>
</feature>
<dbReference type="HOGENOM" id="CLU_093541_1_0_7"/>